<dbReference type="AlphaFoldDB" id="A0AB34G8D2"/>
<dbReference type="GO" id="GO:0007601">
    <property type="term" value="P:visual perception"/>
    <property type="evidence" value="ECO:0007669"/>
    <property type="project" value="TreeGrafter"/>
</dbReference>
<name>A0AB34G8D2_ESCRO</name>
<dbReference type="GO" id="GO:0010855">
    <property type="term" value="F:adenylate cyclase inhibitor activity"/>
    <property type="evidence" value="ECO:0007669"/>
    <property type="project" value="TreeGrafter"/>
</dbReference>
<keyword evidence="3" id="KW-1133">Transmembrane helix</keyword>
<dbReference type="GO" id="GO:0007605">
    <property type="term" value="P:sensory perception of sound"/>
    <property type="evidence" value="ECO:0007669"/>
    <property type="project" value="TreeGrafter"/>
</dbReference>
<evidence type="ECO:0000256" key="2">
    <source>
        <dbReference type="ARBA" id="ARBA00022692"/>
    </source>
</evidence>
<evidence type="ECO:0000313" key="7">
    <source>
        <dbReference type="EMBL" id="KAJ8775708.1"/>
    </source>
</evidence>
<keyword evidence="2" id="KW-0812">Transmembrane</keyword>
<dbReference type="GO" id="GO:0071277">
    <property type="term" value="P:cellular response to calcium ion"/>
    <property type="evidence" value="ECO:0007669"/>
    <property type="project" value="TreeGrafter"/>
</dbReference>
<dbReference type="InterPro" id="IPR057244">
    <property type="entry name" value="GAIN_B"/>
</dbReference>
<evidence type="ECO:0000313" key="8">
    <source>
        <dbReference type="Proteomes" id="UP001159641"/>
    </source>
</evidence>
<dbReference type="PANTHER" id="PTHR46682:SF1">
    <property type="entry name" value="ADHESION G-PROTEIN COUPLED RECEPTOR V1"/>
    <property type="match status" value="1"/>
</dbReference>
<dbReference type="GO" id="GO:0032420">
    <property type="term" value="C:stereocilium"/>
    <property type="evidence" value="ECO:0007669"/>
    <property type="project" value="TreeGrafter"/>
</dbReference>
<dbReference type="GO" id="GO:0016020">
    <property type="term" value="C:membrane"/>
    <property type="evidence" value="ECO:0007669"/>
    <property type="project" value="UniProtKB-SubCell"/>
</dbReference>
<dbReference type="GO" id="GO:0001965">
    <property type="term" value="F:G-protein alpha-subunit binding"/>
    <property type="evidence" value="ECO:0007669"/>
    <property type="project" value="TreeGrafter"/>
</dbReference>
<dbReference type="GO" id="GO:0005737">
    <property type="term" value="C:cytoplasm"/>
    <property type="evidence" value="ECO:0007669"/>
    <property type="project" value="TreeGrafter"/>
</dbReference>
<reference evidence="7 8" key="1">
    <citation type="submission" date="2022-11" db="EMBL/GenBank/DDBJ databases">
        <title>Whole genome sequence of Eschrichtius robustus ER-17-0199.</title>
        <authorList>
            <person name="Bruniche-Olsen A."/>
            <person name="Black A.N."/>
            <person name="Fields C.J."/>
            <person name="Walden K."/>
            <person name="Dewoody J.A."/>
        </authorList>
    </citation>
    <scope>NUCLEOTIDE SEQUENCE [LARGE SCALE GENOMIC DNA]</scope>
    <source>
        <strain evidence="7">ER-17-0199</strain>
        <tissue evidence="7">Blubber</tissue>
    </source>
</reference>
<evidence type="ECO:0000256" key="4">
    <source>
        <dbReference type="ARBA" id="ARBA00023136"/>
    </source>
</evidence>
<proteinExistence type="predicted"/>
<keyword evidence="4" id="KW-0472">Membrane</keyword>
<organism evidence="7 8">
    <name type="scientific">Eschrichtius robustus</name>
    <name type="common">California gray whale</name>
    <name type="synonym">Eschrichtius gibbosus</name>
    <dbReference type="NCBI Taxonomy" id="9764"/>
    <lineage>
        <taxon>Eukaryota</taxon>
        <taxon>Metazoa</taxon>
        <taxon>Chordata</taxon>
        <taxon>Craniata</taxon>
        <taxon>Vertebrata</taxon>
        <taxon>Euteleostomi</taxon>
        <taxon>Mammalia</taxon>
        <taxon>Eutheria</taxon>
        <taxon>Laurasiatheria</taxon>
        <taxon>Artiodactyla</taxon>
        <taxon>Whippomorpha</taxon>
        <taxon>Cetacea</taxon>
        <taxon>Mysticeti</taxon>
        <taxon>Eschrichtiidae</taxon>
        <taxon>Eschrichtius</taxon>
    </lineage>
</organism>
<gene>
    <name evidence="7" type="ORF">J1605_016256</name>
</gene>
<accession>A0AB34G8D2</accession>
<feature type="domain" description="GAIN-B" evidence="6">
    <location>
        <begin position="26"/>
        <end position="159"/>
    </location>
</feature>
<dbReference type="Proteomes" id="UP001159641">
    <property type="component" value="Unassembled WGS sequence"/>
</dbReference>
<evidence type="ECO:0000256" key="3">
    <source>
        <dbReference type="ARBA" id="ARBA00022989"/>
    </source>
</evidence>
<comment type="caution">
    <text evidence="7">The sequence shown here is derived from an EMBL/GenBank/DDBJ whole genome shotgun (WGS) entry which is preliminary data.</text>
</comment>
<keyword evidence="8" id="KW-1185">Reference proteome</keyword>
<evidence type="ECO:0000259" key="6">
    <source>
        <dbReference type="PROSITE" id="PS50221"/>
    </source>
</evidence>
<dbReference type="InterPro" id="IPR026919">
    <property type="entry name" value="ADGRV1"/>
</dbReference>
<sequence length="159" mass="18242">MHAILAEPLLFCHRSKTILDSCPYLSILALHWYPQQINGHKFEGKEGDYIRIPERLLDVPDAEIMAGKSICELVQFTEYSSQQWFITGTNLHALKNKVIYHLKNYVVLSLSVKGQSSQPLTNNNEILYRIYAAESRIVPQTPLCLLWNQAAARYLLIIL</sequence>
<evidence type="ECO:0000256" key="1">
    <source>
        <dbReference type="ARBA" id="ARBA00004370"/>
    </source>
</evidence>
<protein>
    <recommendedName>
        <fullName evidence="6">GAIN-B domain-containing protein</fullName>
    </recommendedName>
</protein>
<dbReference type="EMBL" id="JAIQCJ010002596">
    <property type="protein sequence ID" value="KAJ8775708.1"/>
    <property type="molecule type" value="Genomic_DNA"/>
</dbReference>
<evidence type="ECO:0000256" key="5">
    <source>
        <dbReference type="ARBA" id="ARBA00023157"/>
    </source>
</evidence>
<comment type="subcellular location">
    <subcellularLocation>
        <location evidence="1">Membrane</location>
    </subcellularLocation>
</comment>
<dbReference type="GO" id="GO:0004930">
    <property type="term" value="F:G protein-coupled receptor activity"/>
    <property type="evidence" value="ECO:0007669"/>
    <property type="project" value="InterPro"/>
</dbReference>
<dbReference type="PANTHER" id="PTHR46682">
    <property type="entry name" value="ADHESION G-PROTEIN COUPLED RECEPTOR V1"/>
    <property type="match status" value="1"/>
</dbReference>
<keyword evidence="5" id="KW-1015">Disulfide bond</keyword>
<dbReference type="PROSITE" id="PS50221">
    <property type="entry name" value="GAIN_B"/>
    <property type="match status" value="1"/>
</dbReference>